<dbReference type="AlphaFoldDB" id="A0A9D1S6Y1"/>
<evidence type="ECO:0000256" key="4">
    <source>
        <dbReference type="ARBA" id="ARBA00022840"/>
    </source>
</evidence>
<keyword evidence="2" id="KW-0813">Transport</keyword>
<name>A0A9D1S6Y1_9FIRM</name>
<dbReference type="PANTHER" id="PTHR42711:SF5">
    <property type="entry name" value="ABC TRANSPORTER ATP-BINDING PROTEIN NATA"/>
    <property type="match status" value="1"/>
</dbReference>
<feature type="domain" description="ABC transporter" evidence="5">
    <location>
        <begin position="5"/>
        <end position="217"/>
    </location>
</feature>
<evidence type="ECO:0000313" key="7">
    <source>
        <dbReference type="Proteomes" id="UP000824118"/>
    </source>
</evidence>
<gene>
    <name evidence="6" type="ORF">IAD22_00760</name>
</gene>
<keyword evidence="3" id="KW-0547">Nucleotide-binding</keyword>
<dbReference type="GO" id="GO:0005524">
    <property type="term" value="F:ATP binding"/>
    <property type="evidence" value="ECO:0007669"/>
    <property type="project" value="UniProtKB-KW"/>
</dbReference>
<dbReference type="SMART" id="SM00382">
    <property type="entry name" value="AAA"/>
    <property type="match status" value="1"/>
</dbReference>
<protein>
    <submittedName>
        <fullName evidence="6">ABC transporter ATP-binding protein</fullName>
    </submittedName>
</protein>
<comment type="similarity">
    <text evidence="1">Belongs to the ABC transporter superfamily.</text>
</comment>
<sequence>MNSIVEVMDLKKSYGKKDVLKGISFTVKKGEIFALLGINGAGKTTALECIEGLRKYDSGKISVMGKKGIQLQSSSLPSFIKPFEALNLFSQWNKTDIDREMVKSLGVDEFYKTPYYKLSTGQKRRLHLALSLVGNPDVIFLDEPTAGLDVEGRAALHDEIRKLRDKGKTIVLASHDMAEVETLSNRIGILSKGKMSFLGTVAELSDKMGKLYTVRIRTENGEETYRCEDIRKTMYEILRKCEIKNSEIRDIKVERGTLEEHLINISRGNQP</sequence>
<dbReference type="EMBL" id="DVNG01000010">
    <property type="protein sequence ID" value="HIU49534.1"/>
    <property type="molecule type" value="Genomic_DNA"/>
</dbReference>
<accession>A0A9D1S6Y1</accession>
<evidence type="ECO:0000259" key="5">
    <source>
        <dbReference type="PROSITE" id="PS50893"/>
    </source>
</evidence>
<dbReference type="PROSITE" id="PS50893">
    <property type="entry name" value="ABC_TRANSPORTER_2"/>
    <property type="match status" value="1"/>
</dbReference>
<evidence type="ECO:0000256" key="1">
    <source>
        <dbReference type="ARBA" id="ARBA00005417"/>
    </source>
</evidence>
<reference evidence="6" key="1">
    <citation type="submission" date="2020-10" db="EMBL/GenBank/DDBJ databases">
        <authorList>
            <person name="Gilroy R."/>
        </authorList>
    </citation>
    <scope>NUCLEOTIDE SEQUENCE</scope>
    <source>
        <strain evidence="6">ChiGjej1B1-1684</strain>
    </source>
</reference>
<comment type="caution">
    <text evidence="6">The sequence shown here is derived from an EMBL/GenBank/DDBJ whole genome shotgun (WGS) entry which is preliminary data.</text>
</comment>
<dbReference type="SUPFAM" id="SSF52540">
    <property type="entry name" value="P-loop containing nucleoside triphosphate hydrolases"/>
    <property type="match status" value="1"/>
</dbReference>
<organism evidence="6 7">
    <name type="scientific">Candidatus Limousia pullorum</name>
    <dbReference type="NCBI Taxonomy" id="2840860"/>
    <lineage>
        <taxon>Bacteria</taxon>
        <taxon>Bacillati</taxon>
        <taxon>Bacillota</taxon>
        <taxon>Clostridia</taxon>
        <taxon>Eubacteriales</taxon>
        <taxon>Oscillospiraceae</taxon>
        <taxon>Oscillospiraceae incertae sedis</taxon>
        <taxon>Candidatus Limousia</taxon>
    </lineage>
</organism>
<proteinExistence type="inferred from homology"/>
<evidence type="ECO:0000256" key="3">
    <source>
        <dbReference type="ARBA" id="ARBA00022741"/>
    </source>
</evidence>
<dbReference type="GO" id="GO:0016887">
    <property type="term" value="F:ATP hydrolysis activity"/>
    <property type="evidence" value="ECO:0007669"/>
    <property type="project" value="InterPro"/>
</dbReference>
<dbReference type="Proteomes" id="UP000824118">
    <property type="component" value="Unassembled WGS sequence"/>
</dbReference>
<dbReference type="Pfam" id="PF00005">
    <property type="entry name" value="ABC_tran"/>
    <property type="match status" value="1"/>
</dbReference>
<reference evidence="6" key="2">
    <citation type="journal article" date="2021" name="PeerJ">
        <title>Extensive microbial diversity within the chicken gut microbiome revealed by metagenomics and culture.</title>
        <authorList>
            <person name="Gilroy R."/>
            <person name="Ravi A."/>
            <person name="Getino M."/>
            <person name="Pursley I."/>
            <person name="Horton D.L."/>
            <person name="Alikhan N.F."/>
            <person name="Baker D."/>
            <person name="Gharbi K."/>
            <person name="Hall N."/>
            <person name="Watson M."/>
            <person name="Adriaenssens E.M."/>
            <person name="Foster-Nyarko E."/>
            <person name="Jarju S."/>
            <person name="Secka A."/>
            <person name="Antonio M."/>
            <person name="Oren A."/>
            <person name="Chaudhuri R.R."/>
            <person name="La Ragione R."/>
            <person name="Hildebrand F."/>
            <person name="Pallen M.J."/>
        </authorList>
    </citation>
    <scope>NUCLEOTIDE SEQUENCE</scope>
    <source>
        <strain evidence="6">ChiGjej1B1-1684</strain>
    </source>
</reference>
<dbReference type="CDD" id="cd03230">
    <property type="entry name" value="ABC_DR_subfamily_A"/>
    <property type="match status" value="1"/>
</dbReference>
<dbReference type="InterPro" id="IPR003593">
    <property type="entry name" value="AAA+_ATPase"/>
</dbReference>
<dbReference type="PANTHER" id="PTHR42711">
    <property type="entry name" value="ABC TRANSPORTER ATP-BINDING PROTEIN"/>
    <property type="match status" value="1"/>
</dbReference>
<evidence type="ECO:0000256" key="2">
    <source>
        <dbReference type="ARBA" id="ARBA00022448"/>
    </source>
</evidence>
<keyword evidence="4 6" id="KW-0067">ATP-binding</keyword>
<evidence type="ECO:0000313" key="6">
    <source>
        <dbReference type="EMBL" id="HIU49534.1"/>
    </source>
</evidence>
<dbReference type="InterPro" id="IPR027417">
    <property type="entry name" value="P-loop_NTPase"/>
</dbReference>
<dbReference type="InterPro" id="IPR050763">
    <property type="entry name" value="ABC_transporter_ATP-binding"/>
</dbReference>
<dbReference type="Gene3D" id="3.40.50.300">
    <property type="entry name" value="P-loop containing nucleotide triphosphate hydrolases"/>
    <property type="match status" value="1"/>
</dbReference>
<dbReference type="InterPro" id="IPR003439">
    <property type="entry name" value="ABC_transporter-like_ATP-bd"/>
</dbReference>